<evidence type="ECO:0000313" key="5">
    <source>
        <dbReference type="RefSeq" id="XP_015745843.1"/>
    </source>
</evidence>
<dbReference type="GO" id="GO:0005615">
    <property type="term" value="C:extracellular space"/>
    <property type="evidence" value="ECO:0007669"/>
    <property type="project" value="TreeGrafter"/>
</dbReference>
<feature type="domain" description="Galectin" evidence="3">
    <location>
        <begin position="1"/>
        <end position="131"/>
    </location>
</feature>
<dbReference type="GeneID" id="103053019"/>
<dbReference type="PANTHER" id="PTHR11346">
    <property type="entry name" value="GALECTIN"/>
    <property type="match status" value="1"/>
</dbReference>
<keyword evidence="4" id="KW-1185">Reference proteome</keyword>
<evidence type="ECO:0000259" key="3">
    <source>
        <dbReference type="PROSITE" id="PS51304"/>
    </source>
</evidence>
<proteinExistence type="predicted"/>
<dbReference type="Gene3D" id="2.60.120.200">
    <property type="match status" value="1"/>
</dbReference>
<dbReference type="FunFam" id="2.60.120.200:FF:000021">
    <property type="entry name" value="Galectin"/>
    <property type="match status" value="1"/>
</dbReference>
<gene>
    <name evidence="5 6" type="primary">LOC103053019</name>
</gene>
<dbReference type="OrthoDB" id="8443340at2759"/>
<dbReference type="InterPro" id="IPR001079">
    <property type="entry name" value="Galectin_CRD"/>
</dbReference>
<dbReference type="AlphaFoldDB" id="A0A9F3W105"/>
<dbReference type="InterPro" id="IPR044156">
    <property type="entry name" value="Galectin-like"/>
</dbReference>
<dbReference type="CDD" id="cd00070">
    <property type="entry name" value="GLECT"/>
    <property type="match status" value="1"/>
</dbReference>
<protein>
    <recommendedName>
        <fullName evidence="2">Galectin</fullName>
    </recommendedName>
</protein>
<dbReference type="GO" id="GO:0030395">
    <property type="term" value="F:lactose binding"/>
    <property type="evidence" value="ECO:0007669"/>
    <property type="project" value="TreeGrafter"/>
</dbReference>
<dbReference type="GO" id="GO:0043236">
    <property type="term" value="F:laminin binding"/>
    <property type="evidence" value="ECO:0007669"/>
    <property type="project" value="TreeGrafter"/>
</dbReference>
<dbReference type="PANTHER" id="PTHR11346:SF97">
    <property type="entry name" value="GALECTIN-1"/>
    <property type="match status" value="1"/>
</dbReference>
<evidence type="ECO:0000313" key="4">
    <source>
        <dbReference type="Proteomes" id="UP000695026"/>
    </source>
</evidence>
<evidence type="ECO:0000256" key="1">
    <source>
        <dbReference type="ARBA" id="ARBA00022734"/>
    </source>
</evidence>
<evidence type="ECO:0000313" key="6">
    <source>
        <dbReference type="RefSeq" id="XP_025030531.1"/>
    </source>
</evidence>
<dbReference type="RefSeq" id="XP_025030531.1">
    <property type="nucleotide sequence ID" value="XM_025174763.1"/>
</dbReference>
<dbReference type="RefSeq" id="XP_015745843.1">
    <property type="nucleotide sequence ID" value="XM_015890357.2"/>
</dbReference>
<keyword evidence="1 2" id="KW-0430">Lectin</keyword>
<dbReference type="SMART" id="SM00276">
    <property type="entry name" value="GLECT"/>
    <property type="match status" value="1"/>
</dbReference>
<evidence type="ECO:0000256" key="2">
    <source>
        <dbReference type="RuleBase" id="RU102079"/>
    </source>
</evidence>
<name>A0A9F3W105_PYTBI</name>
<dbReference type="Proteomes" id="UP000695026">
    <property type="component" value="Unplaced"/>
</dbReference>
<dbReference type="SUPFAM" id="SSF49899">
    <property type="entry name" value="Concanavalin A-like lectins/glucanases"/>
    <property type="match status" value="1"/>
</dbReference>
<accession>A0A9F3W105</accession>
<dbReference type="SMART" id="SM00908">
    <property type="entry name" value="Gal-bind_lectin"/>
    <property type="match status" value="1"/>
</dbReference>
<dbReference type="OMA" id="FEADKWC"/>
<dbReference type="InterPro" id="IPR013320">
    <property type="entry name" value="ConA-like_dom_sf"/>
</dbReference>
<organism evidence="4 5">
    <name type="scientific">Python bivittatus</name>
    <name type="common">Burmese python</name>
    <name type="synonym">Python molurus bivittatus</name>
    <dbReference type="NCBI Taxonomy" id="176946"/>
    <lineage>
        <taxon>Eukaryota</taxon>
        <taxon>Metazoa</taxon>
        <taxon>Chordata</taxon>
        <taxon>Craniata</taxon>
        <taxon>Vertebrata</taxon>
        <taxon>Euteleostomi</taxon>
        <taxon>Lepidosauria</taxon>
        <taxon>Squamata</taxon>
        <taxon>Bifurcata</taxon>
        <taxon>Unidentata</taxon>
        <taxon>Episquamata</taxon>
        <taxon>Toxicofera</taxon>
        <taxon>Serpentes</taxon>
        <taxon>Henophidia</taxon>
        <taxon>Pythonidae</taxon>
        <taxon>Python</taxon>
    </lineage>
</organism>
<dbReference type="Pfam" id="PF00337">
    <property type="entry name" value="Gal-bind_lectin"/>
    <property type="match status" value="1"/>
</dbReference>
<sequence length="131" mass="14648">MKISNLSVKPGDCIRLKAKIHSGAKSFAINLGQDESNLAIHFNVRFEAVGDVKKIVCNSRTNGDWGTEMRPSLFPFHEGAETKIHMTFHHEEIKVKINGDKEIQFPNRLGMNSARYFSVEGDISAVSLKFA</sequence>
<dbReference type="PROSITE" id="PS51304">
    <property type="entry name" value="GALECTIN"/>
    <property type="match status" value="1"/>
</dbReference>
<dbReference type="KEGG" id="pbi:103053019"/>
<reference evidence="5 6" key="1">
    <citation type="submission" date="2025-04" db="UniProtKB">
        <authorList>
            <consortium name="RefSeq"/>
        </authorList>
    </citation>
    <scope>IDENTIFICATION</scope>
    <source>
        <tissue evidence="5 6">Liver</tissue>
    </source>
</reference>